<dbReference type="EMBL" id="JAWJWF010000006">
    <property type="protein sequence ID" value="KAK6631379.1"/>
    <property type="molecule type" value="Genomic_DNA"/>
</dbReference>
<reference evidence="1 2" key="1">
    <citation type="submission" date="2023-09" db="EMBL/GenBank/DDBJ databases">
        <title>Genomes of two closely related lineages of the louse Polyplax serrata with different host specificities.</title>
        <authorList>
            <person name="Martinu J."/>
            <person name="Tarabai H."/>
            <person name="Stefka J."/>
            <person name="Hypsa V."/>
        </authorList>
    </citation>
    <scope>NUCLEOTIDE SEQUENCE [LARGE SCALE GENOMIC DNA]</scope>
    <source>
        <strain evidence="1">98ZLc_SE</strain>
    </source>
</reference>
<proteinExistence type="predicted"/>
<keyword evidence="2" id="KW-1185">Reference proteome</keyword>
<name>A0ABR1AYH9_POLSC</name>
<comment type="caution">
    <text evidence="1">The sequence shown here is derived from an EMBL/GenBank/DDBJ whole genome shotgun (WGS) entry which is preliminary data.</text>
</comment>
<accession>A0ABR1AYH9</accession>
<evidence type="ECO:0000313" key="2">
    <source>
        <dbReference type="Proteomes" id="UP001359485"/>
    </source>
</evidence>
<organism evidence="1 2">
    <name type="scientific">Polyplax serrata</name>
    <name type="common">Common mouse louse</name>
    <dbReference type="NCBI Taxonomy" id="468196"/>
    <lineage>
        <taxon>Eukaryota</taxon>
        <taxon>Metazoa</taxon>
        <taxon>Ecdysozoa</taxon>
        <taxon>Arthropoda</taxon>
        <taxon>Hexapoda</taxon>
        <taxon>Insecta</taxon>
        <taxon>Pterygota</taxon>
        <taxon>Neoptera</taxon>
        <taxon>Paraneoptera</taxon>
        <taxon>Psocodea</taxon>
        <taxon>Troctomorpha</taxon>
        <taxon>Phthiraptera</taxon>
        <taxon>Anoplura</taxon>
        <taxon>Polyplacidae</taxon>
        <taxon>Polyplax</taxon>
    </lineage>
</organism>
<evidence type="ECO:0000313" key="1">
    <source>
        <dbReference type="EMBL" id="KAK6631379.1"/>
    </source>
</evidence>
<gene>
    <name evidence="1" type="ORF">RUM44_005905</name>
</gene>
<protein>
    <submittedName>
        <fullName evidence="1">Uncharacterized protein</fullName>
    </submittedName>
</protein>
<dbReference type="Proteomes" id="UP001359485">
    <property type="component" value="Unassembled WGS sequence"/>
</dbReference>
<sequence>MNNNRRKRTQGLMNLKHEQERIETDKNRTVKPGGVADRSQSTCGYLPIPKVVSEKEFRDRWEVIEADNPTRLNGNEGHKLTQFASSSLLGLTRYFLTQCSPFPSLLLPVTSYWLSLTGAGPAYLTQISLTSILYV</sequence>